<dbReference type="CDD" id="cd01392">
    <property type="entry name" value="HTH_LacI"/>
    <property type="match status" value="1"/>
</dbReference>
<dbReference type="Pfam" id="PF00356">
    <property type="entry name" value="LacI"/>
    <property type="match status" value="1"/>
</dbReference>
<dbReference type="GO" id="GO:0000976">
    <property type="term" value="F:transcription cis-regulatory region binding"/>
    <property type="evidence" value="ECO:0007669"/>
    <property type="project" value="TreeGrafter"/>
</dbReference>
<dbReference type="InterPro" id="IPR028082">
    <property type="entry name" value="Peripla_BP_I"/>
</dbReference>
<accession>A0AAJ1TZ24</accession>
<dbReference type="Gene3D" id="3.40.50.2300">
    <property type="match status" value="2"/>
</dbReference>
<evidence type="ECO:0000259" key="4">
    <source>
        <dbReference type="PROSITE" id="PS50932"/>
    </source>
</evidence>
<keyword evidence="2" id="KW-0238">DNA-binding</keyword>
<dbReference type="Proteomes" id="UP001239215">
    <property type="component" value="Unassembled WGS sequence"/>
</dbReference>
<dbReference type="InterPro" id="IPR000843">
    <property type="entry name" value="HTH_LacI"/>
</dbReference>
<proteinExistence type="predicted"/>
<keyword evidence="3" id="KW-0804">Transcription</keyword>
<dbReference type="CDD" id="cd06267">
    <property type="entry name" value="PBP1_LacI_sugar_binding-like"/>
    <property type="match status" value="1"/>
</dbReference>
<dbReference type="RefSeq" id="WP_307200831.1">
    <property type="nucleotide sequence ID" value="NZ_JAUTAN010000001.1"/>
</dbReference>
<name>A0AAJ1TZ24_9ACTN</name>
<protein>
    <submittedName>
        <fullName evidence="5">LacI family transcriptional regulator</fullName>
    </submittedName>
</protein>
<organism evidence="5 6">
    <name type="scientific">Nocardioides zeae</name>
    <dbReference type="NCBI Taxonomy" id="1457234"/>
    <lineage>
        <taxon>Bacteria</taxon>
        <taxon>Bacillati</taxon>
        <taxon>Actinomycetota</taxon>
        <taxon>Actinomycetes</taxon>
        <taxon>Propionibacteriales</taxon>
        <taxon>Nocardioidaceae</taxon>
        <taxon>Nocardioides</taxon>
    </lineage>
</organism>
<dbReference type="AlphaFoldDB" id="A0AAJ1TZ24"/>
<feature type="domain" description="HTH lacI-type" evidence="4">
    <location>
        <begin position="8"/>
        <end position="62"/>
    </location>
</feature>
<evidence type="ECO:0000256" key="3">
    <source>
        <dbReference type="ARBA" id="ARBA00023163"/>
    </source>
</evidence>
<dbReference type="SMART" id="SM00354">
    <property type="entry name" value="HTH_LACI"/>
    <property type="match status" value="1"/>
</dbReference>
<evidence type="ECO:0000313" key="6">
    <source>
        <dbReference type="Proteomes" id="UP001239215"/>
    </source>
</evidence>
<dbReference type="Gene3D" id="1.10.260.40">
    <property type="entry name" value="lambda repressor-like DNA-binding domains"/>
    <property type="match status" value="1"/>
</dbReference>
<dbReference type="GO" id="GO:0003700">
    <property type="term" value="F:DNA-binding transcription factor activity"/>
    <property type="evidence" value="ECO:0007669"/>
    <property type="project" value="TreeGrafter"/>
</dbReference>
<sequence>MAATEGGPRLIDVARAAGVSIATASRALAGTPGVRPAVAEAVRRQADELGYVANVHARTLAGGHSRTVGLVVHEIGDPYFSEIASGLLRLADTEGLSLQICHTGRDPGAELRQIRTLVAHRVAAIVVAGSGFVDAAVEEPARRELERYAANGGRVAVIGRHHLGADAVLPPNEEGGRAVAEHLLALGHRQIAVITGSPVLTTVADRLAGVHAALADAGLDPAAAPVVEGPFTRDGGRECARRVLAEHPGTTAILALNDDMAIGCLSVLREAGVAVPDRMAVTGFDDVAVAVDLNPSLTTFRLPMAQMGEAALTLALKEPTSRPRRHHVVGELVVRGSTAVTAPAAAGAATP</sequence>
<reference evidence="5" key="1">
    <citation type="submission" date="2023-07" db="EMBL/GenBank/DDBJ databases">
        <title>Functional and genomic diversity of the sorghum phyllosphere microbiome.</title>
        <authorList>
            <person name="Shade A."/>
        </authorList>
    </citation>
    <scope>NUCLEOTIDE SEQUENCE</scope>
    <source>
        <strain evidence="5">SORGH_AS_1067</strain>
    </source>
</reference>
<evidence type="ECO:0000256" key="1">
    <source>
        <dbReference type="ARBA" id="ARBA00023015"/>
    </source>
</evidence>
<dbReference type="InterPro" id="IPR010982">
    <property type="entry name" value="Lambda_DNA-bd_dom_sf"/>
</dbReference>
<evidence type="ECO:0000256" key="2">
    <source>
        <dbReference type="ARBA" id="ARBA00023125"/>
    </source>
</evidence>
<dbReference type="Pfam" id="PF13377">
    <property type="entry name" value="Peripla_BP_3"/>
    <property type="match status" value="1"/>
</dbReference>
<dbReference type="PANTHER" id="PTHR30146">
    <property type="entry name" value="LACI-RELATED TRANSCRIPTIONAL REPRESSOR"/>
    <property type="match status" value="1"/>
</dbReference>
<evidence type="ECO:0000313" key="5">
    <source>
        <dbReference type="EMBL" id="MDQ1105001.1"/>
    </source>
</evidence>
<dbReference type="SUPFAM" id="SSF47413">
    <property type="entry name" value="lambda repressor-like DNA-binding domains"/>
    <property type="match status" value="1"/>
</dbReference>
<comment type="caution">
    <text evidence="5">The sequence shown here is derived from an EMBL/GenBank/DDBJ whole genome shotgun (WGS) entry which is preliminary data.</text>
</comment>
<dbReference type="PANTHER" id="PTHR30146:SF109">
    <property type="entry name" value="HTH-TYPE TRANSCRIPTIONAL REGULATOR GALS"/>
    <property type="match status" value="1"/>
</dbReference>
<dbReference type="InterPro" id="IPR046335">
    <property type="entry name" value="LacI/GalR-like_sensor"/>
</dbReference>
<dbReference type="PROSITE" id="PS50932">
    <property type="entry name" value="HTH_LACI_2"/>
    <property type="match status" value="1"/>
</dbReference>
<keyword evidence="1" id="KW-0805">Transcription regulation</keyword>
<gene>
    <name evidence="5" type="ORF">QE405_002285</name>
</gene>
<dbReference type="EMBL" id="JAUTAN010000001">
    <property type="protein sequence ID" value="MDQ1105001.1"/>
    <property type="molecule type" value="Genomic_DNA"/>
</dbReference>
<dbReference type="SUPFAM" id="SSF53822">
    <property type="entry name" value="Periplasmic binding protein-like I"/>
    <property type="match status" value="1"/>
</dbReference>